<name>A0A914DLC9_9BILA</name>
<keyword evidence="1" id="KW-1185">Reference proteome</keyword>
<evidence type="ECO:0000313" key="1">
    <source>
        <dbReference type="Proteomes" id="UP000887540"/>
    </source>
</evidence>
<sequence length="251" mass="29504">MEKIRKVCESKGIDLDIEEIVSSTKTDLSINSGDIHVDAQIKRTASNLVTVQFMRDVSISMGDSYYISIQDKIVHSGCYSCHRMWGDYGSSTFNIHMQYLDRRFQEPKTEEDVFKPYPNFKAFSSDYAIVNVFDYTNTSLDKKEDDKYMTRRYSMNCNYKGLIVVSPKVKVFYYEIHRCQIYKTRNTPFDELYARKIVEKFGNINMLVFNIKGEEEGIIFKAVFEHLIDFHQELKVEKTVIMKKGIDYEVY</sequence>
<dbReference type="AlphaFoldDB" id="A0A914DLC9"/>
<organism evidence="1 2">
    <name type="scientific">Acrobeloides nanus</name>
    <dbReference type="NCBI Taxonomy" id="290746"/>
    <lineage>
        <taxon>Eukaryota</taxon>
        <taxon>Metazoa</taxon>
        <taxon>Ecdysozoa</taxon>
        <taxon>Nematoda</taxon>
        <taxon>Chromadorea</taxon>
        <taxon>Rhabditida</taxon>
        <taxon>Tylenchina</taxon>
        <taxon>Cephalobomorpha</taxon>
        <taxon>Cephaloboidea</taxon>
        <taxon>Cephalobidae</taxon>
        <taxon>Acrobeloides</taxon>
    </lineage>
</organism>
<accession>A0A914DLC9</accession>
<dbReference type="WBParaSite" id="ACRNAN_scaffold3107.g25475.t1">
    <property type="protein sequence ID" value="ACRNAN_scaffold3107.g25475.t1"/>
    <property type="gene ID" value="ACRNAN_scaffold3107.g25475"/>
</dbReference>
<dbReference type="Proteomes" id="UP000887540">
    <property type="component" value="Unplaced"/>
</dbReference>
<reference evidence="2" key="1">
    <citation type="submission" date="2022-11" db="UniProtKB">
        <authorList>
            <consortium name="WormBaseParasite"/>
        </authorList>
    </citation>
    <scope>IDENTIFICATION</scope>
</reference>
<evidence type="ECO:0000313" key="2">
    <source>
        <dbReference type="WBParaSite" id="ACRNAN_scaffold3107.g25475.t1"/>
    </source>
</evidence>
<protein>
    <submittedName>
        <fullName evidence="2">Uncharacterized protein</fullName>
    </submittedName>
</protein>
<proteinExistence type="predicted"/>